<dbReference type="InterPro" id="IPR002347">
    <property type="entry name" value="SDR_fam"/>
</dbReference>
<protein>
    <submittedName>
        <fullName evidence="4">Short-chain dehydrogenase</fullName>
    </submittedName>
</protein>
<sequence>MVRRRRRRYASVMNLEQQHIIILGGSSGIGLGVARACLARGASLTLVSRSPEKLAAAAAELGEARRVRTFAADVTQEAEVRRLFDERPPARHVVVTAVQGHYQPIREMDIAAARRTIDSKLVAALHVAKHARIEPEGSIVFTTGIAAVRPGPGGSVIAAVNGALMSLVRALAIELAPVRVNALSPGWVDTPVWDSIAGAAREQRFAQHARRLPVGRVGAPADIADAALFLMGNGFTTGEVLHVDGGHRLI</sequence>
<proteinExistence type="inferred from homology"/>
<evidence type="ECO:0000259" key="3">
    <source>
        <dbReference type="SMART" id="SM00822"/>
    </source>
</evidence>
<dbReference type="InterPro" id="IPR057326">
    <property type="entry name" value="KR_dom"/>
</dbReference>
<evidence type="ECO:0000313" key="4">
    <source>
        <dbReference type="EMBL" id="KYF67384.1"/>
    </source>
</evidence>
<dbReference type="NCBIfam" id="NF005449">
    <property type="entry name" value="PRK07041.1"/>
    <property type="match status" value="1"/>
</dbReference>
<dbReference type="SMART" id="SM00822">
    <property type="entry name" value="PKS_KR"/>
    <property type="match status" value="1"/>
</dbReference>
<feature type="domain" description="Ketoreductase" evidence="3">
    <location>
        <begin position="18"/>
        <end position="190"/>
    </location>
</feature>
<evidence type="ECO:0000256" key="1">
    <source>
        <dbReference type="ARBA" id="ARBA00006484"/>
    </source>
</evidence>
<reference evidence="4 5" key="1">
    <citation type="submission" date="2014-02" db="EMBL/GenBank/DDBJ databases">
        <title>The small core and large imbalanced accessory genome model reveals a collaborative survival strategy of Sorangium cellulosum strains in nature.</title>
        <authorList>
            <person name="Han K."/>
            <person name="Peng R."/>
            <person name="Blom J."/>
            <person name="Li Y.-Z."/>
        </authorList>
    </citation>
    <scope>NUCLEOTIDE SEQUENCE [LARGE SCALE GENOMIC DNA]</scope>
    <source>
        <strain evidence="4 5">So0008-312</strain>
    </source>
</reference>
<evidence type="ECO:0000313" key="5">
    <source>
        <dbReference type="Proteomes" id="UP000075260"/>
    </source>
</evidence>
<dbReference type="EMBL" id="JEMA01000656">
    <property type="protein sequence ID" value="KYF67384.1"/>
    <property type="molecule type" value="Genomic_DNA"/>
</dbReference>
<dbReference type="PANTHER" id="PTHR43477:SF1">
    <property type="entry name" value="DIHYDROANTICAPSIN 7-DEHYDROGENASE"/>
    <property type="match status" value="1"/>
</dbReference>
<accession>A0A150QHF5</accession>
<dbReference type="SUPFAM" id="SSF51735">
    <property type="entry name" value="NAD(P)-binding Rossmann-fold domains"/>
    <property type="match status" value="1"/>
</dbReference>
<dbReference type="Proteomes" id="UP000075260">
    <property type="component" value="Unassembled WGS sequence"/>
</dbReference>
<dbReference type="PRINTS" id="PR00081">
    <property type="entry name" value="GDHRDH"/>
</dbReference>
<organism evidence="4 5">
    <name type="scientific">Sorangium cellulosum</name>
    <name type="common">Polyangium cellulosum</name>
    <dbReference type="NCBI Taxonomy" id="56"/>
    <lineage>
        <taxon>Bacteria</taxon>
        <taxon>Pseudomonadati</taxon>
        <taxon>Myxococcota</taxon>
        <taxon>Polyangia</taxon>
        <taxon>Polyangiales</taxon>
        <taxon>Polyangiaceae</taxon>
        <taxon>Sorangium</taxon>
    </lineage>
</organism>
<dbReference type="PANTHER" id="PTHR43477">
    <property type="entry name" value="DIHYDROANTICAPSIN 7-DEHYDROGENASE"/>
    <property type="match status" value="1"/>
</dbReference>
<gene>
    <name evidence="4" type="ORF">BE15_11220</name>
</gene>
<keyword evidence="2" id="KW-0560">Oxidoreductase</keyword>
<comment type="similarity">
    <text evidence="1">Belongs to the short-chain dehydrogenases/reductases (SDR) family.</text>
</comment>
<dbReference type="GO" id="GO:0016491">
    <property type="term" value="F:oxidoreductase activity"/>
    <property type="evidence" value="ECO:0007669"/>
    <property type="project" value="UniProtKB-KW"/>
</dbReference>
<dbReference type="AlphaFoldDB" id="A0A150QHF5"/>
<comment type="caution">
    <text evidence="4">The sequence shown here is derived from an EMBL/GenBank/DDBJ whole genome shotgun (WGS) entry which is preliminary data.</text>
</comment>
<dbReference type="InterPro" id="IPR036291">
    <property type="entry name" value="NAD(P)-bd_dom_sf"/>
</dbReference>
<dbReference type="Gene3D" id="3.40.50.720">
    <property type="entry name" value="NAD(P)-binding Rossmann-like Domain"/>
    <property type="match status" value="1"/>
</dbReference>
<dbReference type="InterPro" id="IPR051122">
    <property type="entry name" value="SDR_DHRS6-like"/>
</dbReference>
<dbReference type="Pfam" id="PF13561">
    <property type="entry name" value="adh_short_C2"/>
    <property type="match status" value="1"/>
</dbReference>
<evidence type="ECO:0000256" key="2">
    <source>
        <dbReference type="ARBA" id="ARBA00023002"/>
    </source>
</evidence>
<name>A0A150QHF5_SORCE</name>